<gene>
    <name evidence="1" type="ORF">MGSAQ_003212</name>
</gene>
<name>A0A1B6NPS7_9ZZZZ</name>
<sequence>MASSTACSSSPISGIRQVANWARFHTATCGCCAQA</sequence>
<comment type="caution">
    <text evidence="1">The sequence shown here is derived from an EMBL/GenBank/DDBJ whole genome shotgun (WGS) entry which is preliminary data.</text>
</comment>
<dbReference type="AlphaFoldDB" id="A0A1B6NPS7"/>
<protein>
    <submittedName>
        <fullName evidence="1">Uncharacterized protein</fullName>
    </submittedName>
</protein>
<accession>A0A1B6NPS7</accession>
<proteinExistence type="predicted"/>
<evidence type="ECO:0000313" key="1">
    <source>
        <dbReference type="EMBL" id="KTF05291.1"/>
    </source>
</evidence>
<organism evidence="1">
    <name type="scientific">marine sediment metagenome</name>
    <dbReference type="NCBI Taxonomy" id="412755"/>
    <lineage>
        <taxon>unclassified sequences</taxon>
        <taxon>metagenomes</taxon>
        <taxon>ecological metagenomes</taxon>
    </lineage>
</organism>
<reference evidence="1" key="1">
    <citation type="submission" date="2013-11" db="EMBL/GenBank/DDBJ databases">
        <title>Microbial diversity, functional groups and degradation webs in Northern and Southern Mediterranean and Red Sea marine crude oil polluted sites.</title>
        <authorList>
            <person name="Daffonchio D."/>
            <person name="Mapelli F."/>
            <person name="Ferrer M."/>
            <person name="Richter M."/>
            <person name="Cherif A."/>
            <person name="Malkawi H.I."/>
            <person name="Yakimov M.M."/>
            <person name="Abdel-Fattah Y.R."/>
            <person name="Blaghen M."/>
            <person name="Golyshin P.N."/>
            <person name="Kalogerakis N."/>
            <person name="Boon N."/>
            <person name="Magagnini M."/>
            <person name="Fava F."/>
        </authorList>
    </citation>
    <scope>NUCLEOTIDE SEQUENCE</scope>
</reference>
<dbReference type="EMBL" id="AYSL01001880">
    <property type="protein sequence ID" value="KTF05291.1"/>
    <property type="molecule type" value="Genomic_DNA"/>
</dbReference>